<dbReference type="InterPro" id="IPR008271">
    <property type="entry name" value="Ser/Thr_kinase_AS"/>
</dbReference>
<dbReference type="InterPro" id="IPR043502">
    <property type="entry name" value="DNA/RNA_pol_sf"/>
</dbReference>
<dbReference type="Pfam" id="PF24626">
    <property type="entry name" value="SH3_Tf2-1"/>
    <property type="match status" value="1"/>
</dbReference>
<dbReference type="Pfam" id="PF17917">
    <property type="entry name" value="RT_RNaseH"/>
    <property type="match status" value="1"/>
</dbReference>
<evidence type="ECO:0000256" key="6">
    <source>
        <dbReference type="ARBA" id="ARBA00022692"/>
    </source>
</evidence>
<dbReference type="EC" id="2.7.11.1" evidence="2"/>
<accession>A0A3N7F2H8</accession>
<feature type="domain" description="Protein kinase" evidence="24">
    <location>
        <begin position="1066"/>
        <end position="1339"/>
    </location>
</feature>
<evidence type="ECO:0000313" key="27">
    <source>
        <dbReference type="Proteomes" id="UP000006729"/>
    </source>
</evidence>
<keyword evidence="8" id="KW-0540">Nuclease</keyword>
<keyword evidence="20" id="KW-0325">Glycoprotein</keyword>
<keyword evidence="14" id="KW-0378">Hydrolase</keyword>
<dbReference type="Gene3D" id="3.80.10.10">
    <property type="entry name" value="Ribonuclease Inhibitor"/>
    <property type="match status" value="2"/>
</dbReference>
<dbReference type="GO" id="GO:0005524">
    <property type="term" value="F:ATP binding"/>
    <property type="evidence" value="ECO:0007669"/>
    <property type="project" value="UniProtKB-UniRule"/>
</dbReference>
<dbReference type="Pfam" id="PF00560">
    <property type="entry name" value="LRR_1"/>
    <property type="match status" value="3"/>
</dbReference>
<dbReference type="PROSITE" id="PS50994">
    <property type="entry name" value="INTEGRASE"/>
    <property type="match status" value="1"/>
</dbReference>
<dbReference type="InParanoid" id="A0A3N7F2H8"/>
<protein>
    <recommendedName>
        <fullName evidence="2">non-specific serine/threonine protein kinase</fullName>
        <ecNumber evidence="2">2.7.11.1</ecNumber>
    </recommendedName>
</protein>
<feature type="compositionally biased region" description="Low complexity" evidence="22">
    <location>
        <begin position="1348"/>
        <end position="1359"/>
    </location>
</feature>
<evidence type="ECO:0000256" key="7">
    <source>
        <dbReference type="ARBA" id="ARBA00022695"/>
    </source>
</evidence>
<keyword evidence="17 23" id="KW-1133">Transmembrane helix</keyword>
<dbReference type="SUPFAM" id="SSF52058">
    <property type="entry name" value="L domain-like"/>
    <property type="match status" value="1"/>
</dbReference>
<dbReference type="Gene3D" id="3.30.420.10">
    <property type="entry name" value="Ribonuclease H-like superfamily/Ribonuclease H"/>
    <property type="match status" value="1"/>
</dbReference>
<evidence type="ECO:0000256" key="20">
    <source>
        <dbReference type="ARBA" id="ARBA00023180"/>
    </source>
</evidence>
<keyword evidence="13" id="KW-0418">Kinase</keyword>
<keyword evidence="9" id="KW-0732">Signal</keyword>
<keyword evidence="11 21" id="KW-0547">Nucleotide-binding</keyword>
<evidence type="ECO:0000256" key="9">
    <source>
        <dbReference type="ARBA" id="ARBA00022729"/>
    </source>
</evidence>
<evidence type="ECO:0000256" key="4">
    <source>
        <dbReference type="ARBA" id="ARBA00022614"/>
    </source>
</evidence>
<dbReference type="PROSITE" id="PS00108">
    <property type="entry name" value="PROTEIN_KINASE_ST"/>
    <property type="match status" value="1"/>
</dbReference>
<evidence type="ECO:0000256" key="3">
    <source>
        <dbReference type="ARBA" id="ARBA00022527"/>
    </source>
</evidence>
<keyword evidence="7" id="KW-0548">Nucleotidyltransferase</keyword>
<dbReference type="SUPFAM" id="SSF53098">
    <property type="entry name" value="Ribonuclease H-like"/>
    <property type="match status" value="1"/>
</dbReference>
<feature type="binding site" evidence="21">
    <location>
        <position position="1094"/>
    </location>
    <ligand>
        <name>ATP</name>
        <dbReference type="ChEBI" id="CHEBI:30616"/>
    </ligand>
</feature>
<evidence type="ECO:0000256" key="23">
    <source>
        <dbReference type="SAM" id="Phobius"/>
    </source>
</evidence>
<evidence type="ECO:0000259" key="24">
    <source>
        <dbReference type="PROSITE" id="PS50011"/>
    </source>
</evidence>
<evidence type="ECO:0000256" key="8">
    <source>
        <dbReference type="ARBA" id="ARBA00022722"/>
    </source>
</evidence>
<evidence type="ECO:0000256" key="19">
    <source>
        <dbReference type="ARBA" id="ARBA00023170"/>
    </source>
</evidence>
<dbReference type="InterPro" id="IPR011009">
    <property type="entry name" value="Kinase-like_dom_sf"/>
</dbReference>
<keyword evidence="18 23" id="KW-0472">Membrane</keyword>
<comment type="subcellular location">
    <subcellularLocation>
        <location evidence="1">Membrane</location>
        <topology evidence="1">Single-pass type I membrane protein</topology>
    </subcellularLocation>
</comment>
<dbReference type="Pfam" id="PF07714">
    <property type="entry name" value="PK_Tyr_Ser-Thr"/>
    <property type="match status" value="1"/>
</dbReference>
<evidence type="ECO:0000256" key="13">
    <source>
        <dbReference type="ARBA" id="ARBA00022777"/>
    </source>
</evidence>
<keyword evidence="27" id="KW-1185">Reference proteome</keyword>
<dbReference type="CDD" id="cd14066">
    <property type="entry name" value="STKc_IRAK"/>
    <property type="match status" value="1"/>
</dbReference>
<dbReference type="SUPFAM" id="SSF56672">
    <property type="entry name" value="DNA/RNA polymerases"/>
    <property type="match status" value="1"/>
</dbReference>
<dbReference type="FunFam" id="3.80.10.10:FF:000542">
    <property type="entry name" value="Leucine-rich repeat protein kinase family protein"/>
    <property type="match status" value="1"/>
</dbReference>
<keyword evidence="5" id="KW-0808">Transferase</keyword>
<dbReference type="InterPro" id="IPR000719">
    <property type="entry name" value="Prot_kinase_dom"/>
</dbReference>
<keyword evidence="12" id="KW-0255">Endonuclease</keyword>
<evidence type="ECO:0000256" key="21">
    <source>
        <dbReference type="PROSITE-ProRule" id="PRU10141"/>
    </source>
</evidence>
<evidence type="ECO:0000256" key="12">
    <source>
        <dbReference type="ARBA" id="ARBA00022759"/>
    </source>
</evidence>
<dbReference type="Gene3D" id="1.10.340.70">
    <property type="match status" value="1"/>
</dbReference>
<dbReference type="FunFam" id="3.80.10.10:FF:000041">
    <property type="entry name" value="LRR receptor-like serine/threonine-protein kinase ERECTA"/>
    <property type="match status" value="1"/>
</dbReference>
<dbReference type="FunFam" id="3.30.200.20:FF:000328">
    <property type="entry name" value="Leucine-rich repeat protein kinase family protein"/>
    <property type="match status" value="1"/>
</dbReference>
<reference evidence="26 27" key="1">
    <citation type="journal article" date="2006" name="Science">
        <title>The genome of black cottonwood, Populus trichocarpa (Torr. &amp; Gray).</title>
        <authorList>
            <person name="Tuskan G.A."/>
            <person name="Difazio S."/>
            <person name="Jansson S."/>
            <person name="Bohlmann J."/>
            <person name="Grigoriev I."/>
            <person name="Hellsten U."/>
            <person name="Putnam N."/>
            <person name="Ralph S."/>
            <person name="Rombauts S."/>
            <person name="Salamov A."/>
            <person name="Schein J."/>
            <person name="Sterck L."/>
            <person name="Aerts A."/>
            <person name="Bhalerao R.R."/>
            <person name="Bhalerao R.P."/>
            <person name="Blaudez D."/>
            <person name="Boerjan W."/>
            <person name="Brun A."/>
            <person name="Brunner A."/>
            <person name="Busov V."/>
            <person name="Campbell M."/>
            <person name="Carlson J."/>
            <person name="Chalot M."/>
            <person name="Chapman J."/>
            <person name="Chen G.L."/>
            <person name="Cooper D."/>
            <person name="Coutinho P.M."/>
            <person name="Couturier J."/>
            <person name="Covert S."/>
            <person name="Cronk Q."/>
            <person name="Cunningham R."/>
            <person name="Davis J."/>
            <person name="Degroeve S."/>
            <person name="Dejardin A."/>
            <person name="Depamphilis C."/>
            <person name="Detter J."/>
            <person name="Dirks B."/>
            <person name="Dubchak I."/>
            <person name="Duplessis S."/>
            <person name="Ehlting J."/>
            <person name="Ellis B."/>
            <person name="Gendler K."/>
            <person name="Goodstein D."/>
            <person name="Gribskov M."/>
            <person name="Grimwood J."/>
            <person name="Groover A."/>
            <person name="Gunter L."/>
            <person name="Hamberger B."/>
            <person name="Heinze B."/>
            <person name="Helariutta Y."/>
            <person name="Henrissat B."/>
            <person name="Holligan D."/>
            <person name="Holt R."/>
            <person name="Huang W."/>
            <person name="Islam-Faridi N."/>
            <person name="Jones S."/>
            <person name="Jones-Rhoades M."/>
            <person name="Jorgensen R."/>
            <person name="Joshi C."/>
            <person name="Kangasjarvi J."/>
            <person name="Karlsson J."/>
            <person name="Kelleher C."/>
            <person name="Kirkpatrick R."/>
            <person name="Kirst M."/>
            <person name="Kohler A."/>
            <person name="Kalluri U."/>
            <person name="Larimer F."/>
            <person name="Leebens-Mack J."/>
            <person name="Leple J.C."/>
            <person name="Locascio P."/>
            <person name="Lou Y."/>
            <person name="Lucas S."/>
            <person name="Martin F."/>
            <person name="Montanini B."/>
            <person name="Napoli C."/>
            <person name="Nelson D.R."/>
            <person name="Nelson C."/>
            <person name="Nieminen K."/>
            <person name="Nilsson O."/>
            <person name="Pereda V."/>
            <person name="Peter G."/>
            <person name="Philippe R."/>
            <person name="Pilate G."/>
            <person name="Poliakov A."/>
            <person name="Razumovskaya J."/>
            <person name="Richardson P."/>
            <person name="Rinaldi C."/>
            <person name="Ritland K."/>
            <person name="Rouze P."/>
            <person name="Ryaboy D."/>
            <person name="Schmutz J."/>
            <person name="Schrader J."/>
            <person name="Segerman B."/>
            <person name="Shin H."/>
            <person name="Siddiqui A."/>
            <person name="Sterky F."/>
            <person name="Terry A."/>
            <person name="Tsai C.J."/>
            <person name="Uberbacher E."/>
            <person name="Unneberg P."/>
            <person name="Vahala J."/>
            <person name="Wall K."/>
            <person name="Wessler S."/>
            <person name="Yang G."/>
            <person name="Yin T."/>
            <person name="Douglas C."/>
            <person name="Marra M."/>
            <person name="Sandberg G."/>
            <person name="Van de Peer Y."/>
            <person name="Rokhsar D."/>
        </authorList>
    </citation>
    <scope>NUCLEOTIDE SEQUENCE [LARGE SCALE GENOMIC DNA]</scope>
    <source>
        <strain evidence="27">cv. Nisqually</strain>
    </source>
</reference>
<dbReference type="GO" id="GO:0003964">
    <property type="term" value="F:RNA-directed DNA polymerase activity"/>
    <property type="evidence" value="ECO:0007669"/>
    <property type="project" value="UniProtKB-KW"/>
</dbReference>
<dbReference type="GO" id="GO:0016787">
    <property type="term" value="F:hydrolase activity"/>
    <property type="evidence" value="ECO:0007669"/>
    <property type="project" value="UniProtKB-KW"/>
</dbReference>
<dbReference type="GO" id="GO:0015074">
    <property type="term" value="P:DNA integration"/>
    <property type="evidence" value="ECO:0007669"/>
    <property type="project" value="InterPro"/>
</dbReference>
<evidence type="ECO:0000256" key="15">
    <source>
        <dbReference type="ARBA" id="ARBA00022840"/>
    </source>
</evidence>
<dbReference type="InterPro" id="IPR012337">
    <property type="entry name" value="RNaseH-like_sf"/>
</dbReference>
<evidence type="ECO:0000259" key="25">
    <source>
        <dbReference type="PROSITE" id="PS50994"/>
    </source>
</evidence>
<sequence>MQHGKVIAYASRQLKKHEQNYPTHDLEMAAVIFALKIWRHYLYGETCEIFTDHKSLKYIFQQRDLNLRQRRWMELLKDYDCTIHYHPGKANVVADALSRKSSGSLAHIQEVRRPLIRELHEMVDEGVRFDLSEAGAMIAHFQVKSDLFDKIKAAQKKDDSLLRIRNEVEQGKAAGFVIGDDDVLSYRDRLCVPDVDDLRRELMVEAHQTVYTMHPGSTKMYKDLKVCYWWNRMKADVADFVSRCLTCQRVKGEHQKPPGLLQPLLIPEWKWERITMDFVTGLPRSQEGYDSIWVIVDRLTKSAHFLPVRITYGYAKLAELFISEIVRLHGVPISIVSDRGPQFTSRFWVKFQEAMGTKVQLSTTFHPQTDGQSERTIQILEDMLRACVMDFGVGWSKFLPLVEFAYNNSYQASIEMAPYEALCGRKCRSPVCWFEVGEKRLMGPELIQITSEKIEVIRNKLQTAQSRQKSYADKRRRDLEFSVGDCVFLKVSPTKGVFRFGKKGKLSPRFIGPYEILERVGAVAYRDLSYNTGLSGTLPASIVNLKKLKILKLVGCRFSGPIPELIGSLQLLESLDLNSNRFTGPIPHSIGNLSKLFLLDLSNNMLDGAIPVSSGTTSGLDMLVNANHFHLGGNQLSGTIPKELFRSNMTLIHVLLHDNNLTGSIPSTLGLVHTLEAVRFEGNSLTGPVPPNLNNLTTLKTLILSNNKFTGPVPNLTGMAYLSYLDLSNNSFDASDFPLSFSNLRALTTLMMENTGLEGRIPPTLFDLPSLQTLILRNNQLNGTLDIATSSSSQLKVIDMRNNLISSFYSETPERRNNVDVILVGNPVCEHPEATENYCTVPQANSSYTRLPEKCVPLHCISDQISSPNCKCSYPYRGVLVFKPPFLESRNSTYYVHLEEESLMRSFKFHQLPVDSVDVNFPAKDSFGYLESNLSMFPSGQNHFNTATISDIGFVLTLQTYENSDIFGPTYFKGSAYPYFDGKPTMSKELSSTGRIIGAAAGGASFLLLLLLAGVCAYRQKNRRERASEQKNYFAYLDSRNSNSVPQLKGARCFSFNEITKCTNNFSEANHIGLGGYGMVYRGMLPTGQLFAVKRCRQGSVQGGLEFNAEIEVLSRVHHKNVVNLVGFCFERGEQMLIYEFVRNGSLRDSLSGLSGIWLDWRRRLNVALGAARGLAYLHELVNPRIIHRDVKSANILLDECLNAKVGDFGLSKPMDNSELILASTQVKGTMGYIDPEYQKTLLLTEKSDVYGFGVVLLELVSGRKPLERGKYLVAEVSSSLDRKKDLYNLHELLDPSIGLDTKPKGLDKIVDLAMKCVQEKGSDRPTMGEVVKEIENILHLAGSNPNAEAESTSASFEEASQDEFPPSLKEEELSLS</sequence>
<dbReference type="PROSITE" id="PS50011">
    <property type="entry name" value="PROTEIN_KINASE_DOM"/>
    <property type="match status" value="1"/>
</dbReference>
<evidence type="ECO:0000256" key="14">
    <source>
        <dbReference type="ARBA" id="ARBA00022801"/>
    </source>
</evidence>
<dbReference type="GO" id="GO:0003676">
    <property type="term" value="F:nucleic acid binding"/>
    <property type="evidence" value="ECO:0007669"/>
    <property type="project" value="InterPro"/>
</dbReference>
<name>A0A3N7F2H8_POPTR</name>
<dbReference type="InterPro" id="IPR041373">
    <property type="entry name" value="RT_RNaseH"/>
</dbReference>
<feature type="domain" description="Integrase catalytic" evidence="25">
    <location>
        <begin position="263"/>
        <end position="426"/>
    </location>
</feature>
<dbReference type="Gene3D" id="3.30.200.20">
    <property type="entry name" value="Phosphorylase Kinase, domain 1"/>
    <property type="match status" value="1"/>
</dbReference>
<keyword evidence="4" id="KW-0433">Leucine-rich repeat</keyword>
<evidence type="ECO:0000256" key="5">
    <source>
        <dbReference type="ARBA" id="ARBA00022679"/>
    </source>
</evidence>
<dbReference type="InterPro" id="IPR001245">
    <property type="entry name" value="Ser-Thr/Tyr_kinase_cat_dom"/>
</dbReference>
<keyword evidence="19" id="KW-0675">Receptor</keyword>
<feature type="region of interest" description="Disordered" evidence="22">
    <location>
        <begin position="1343"/>
        <end position="1377"/>
    </location>
</feature>
<dbReference type="InterPro" id="IPR032675">
    <property type="entry name" value="LRR_dom_sf"/>
</dbReference>
<evidence type="ECO:0000256" key="11">
    <source>
        <dbReference type="ARBA" id="ARBA00022741"/>
    </source>
</evidence>
<dbReference type="GO" id="GO:0004519">
    <property type="term" value="F:endonuclease activity"/>
    <property type="evidence" value="ECO:0007669"/>
    <property type="project" value="UniProtKB-KW"/>
</dbReference>
<dbReference type="InterPro" id="IPR056924">
    <property type="entry name" value="SH3_Tf2-1"/>
</dbReference>
<keyword evidence="3" id="KW-0723">Serine/threonine-protein kinase</keyword>
<keyword evidence="10" id="KW-0677">Repeat</keyword>
<evidence type="ECO:0000256" key="22">
    <source>
        <dbReference type="SAM" id="MobiDB-lite"/>
    </source>
</evidence>
<dbReference type="GO" id="GO:0004674">
    <property type="term" value="F:protein serine/threonine kinase activity"/>
    <property type="evidence" value="ECO:0007669"/>
    <property type="project" value="UniProtKB-KW"/>
</dbReference>
<keyword evidence="6 23" id="KW-0812">Transmembrane</keyword>
<dbReference type="InterPro" id="IPR017441">
    <property type="entry name" value="Protein_kinase_ATP_BS"/>
</dbReference>
<evidence type="ECO:0000256" key="18">
    <source>
        <dbReference type="ARBA" id="ARBA00023136"/>
    </source>
</evidence>
<dbReference type="InterPro" id="IPR036397">
    <property type="entry name" value="RNaseH_sf"/>
</dbReference>
<keyword evidence="16" id="KW-0695">RNA-directed DNA polymerase</keyword>
<dbReference type="Pfam" id="PF17921">
    <property type="entry name" value="Integrase_H2C2"/>
    <property type="match status" value="1"/>
</dbReference>
<dbReference type="EMBL" id="CM009293">
    <property type="protein sequence ID" value="RQO89780.1"/>
    <property type="molecule type" value="Genomic_DNA"/>
</dbReference>
<dbReference type="SMART" id="SM00220">
    <property type="entry name" value="S_TKc"/>
    <property type="match status" value="1"/>
</dbReference>
<dbReference type="PROSITE" id="PS00107">
    <property type="entry name" value="PROTEIN_KINASE_ATP"/>
    <property type="match status" value="1"/>
</dbReference>
<dbReference type="SUPFAM" id="SSF56112">
    <property type="entry name" value="Protein kinase-like (PK-like)"/>
    <property type="match status" value="1"/>
</dbReference>
<keyword evidence="15 21" id="KW-0067">ATP-binding</keyword>
<dbReference type="Proteomes" id="UP000006729">
    <property type="component" value="Chromosome 4"/>
</dbReference>
<dbReference type="InterPro" id="IPR001584">
    <property type="entry name" value="Integrase_cat-core"/>
</dbReference>
<gene>
    <name evidence="26" type="ORF">POPTR_004G232250</name>
</gene>
<dbReference type="Gene3D" id="1.10.510.10">
    <property type="entry name" value="Transferase(Phosphotransferase) domain 1"/>
    <property type="match status" value="1"/>
</dbReference>
<evidence type="ECO:0000256" key="16">
    <source>
        <dbReference type="ARBA" id="ARBA00022918"/>
    </source>
</evidence>
<evidence type="ECO:0000313" key="26">
    <source>
        <dbReference type="EMBL" id="RQO89780.1"/>
    </source>
</evidence>
<evidence type="ECO:0000256" key="1">
    <source>
        <dbReference type="ARBA" id="ARBA00004479"/>
    </source>
</evidence>
<feature type="transmembrane region" description="Helical" evidence="23">
    <location>
        <begin position="996"/>
        <end position="1018"/>
    </location>
</feature>
<evidence type="ECO:0000256" key="17">
    <source>
        <dbReference type="ARBA" id="ARBA00022989"/>
    </source>
</evidence>
<evidence type="ECO:0000256" key="10">
    <source>
        <dbReference type="ARBA" id="ARBA00022737"/>
    </source>
</evidence>
<dbReference type="PANTHER" id="PTHR45974">
    <property type="entry name" value="RECEPTOR-LIKE PROTEIN 55"/>
    <property type="match status" value="1"/>
</dbReference>
<dbReference type="InterPro" id="IPR041588">
    <property type="entry name" value="Integrase_H2C2"/>
</dbReference>
<dbReference type="GO" id="GO:0016020">
    <property type="term" value="C:membrane"/>
    <property type="evidence" value="ECO:0007669"/>
    <property type="project" value="UniProtKB-SubCell"/>
</dbReference>
<organism evidence="26 27">
    <name type="scientific">Populus trichocarpa</name>
    <name type="common">Western balsam poplar</name>
    <name type="synonym">Populus balsamifera subsp. trichocarpa</name>
    <dbReference type="NCBI Taxonomy" id="3694"/>
    <lineage>
        <taxon>Eukaryota</taxon>
        <taxon>Viridiplantae</taxon>
        <taxon>Streptophyta</taxon>
        <taxon>Embryophyta</taxon>
        <taxon>Tracheophyta</taxon>
        <taxon>Spermatophyta</taxon>
        <taxon>Magnoliopsida</taxon>
        <taxon>eudicotyledons</taxon>
        <taxon>Gunneridae</taxon>
        <taxon>Pentapetalae</taxon>
        <taxon>rosids</taxon>
        <taxon>fabids</taxon>
        <taxon>Malpighiales</taxon>
        <taxon>Salicaceae</taxon>
        <taxon>Saliceae</taxon>
        <taxon>Populus</taxon>
    </lineage>
</organism>
<dbReference type="PANTHER" id="PTHR45974:SF266">
    <property type="entry name" value="LEUCINE-RICH REPEAT RECEPTOR PROTEIN KINASE HPCA1"/>
    <property type="match status" value="1"/>
</dbReference>
<evidence type="ECO:0000256" key="2">
    <source>
        <dbReference type="ARBA" id="ARBA00012513"/>
    </source>
</evidence>
<dbReference type="FunFam" id="1.10.510.10:FF:000453">
    <property type="entry name" value="LRR receptor-like serine/threonine-protein kinase HSL2"/>
    <property type="match status" value="1"/>
</dbReference>
<proteinExistence type="predicted"/>
<dbReference type="InterPro" id="IPR001611">
    <property type="entry name" value="Leu-rich_rpt"/>
</dbReference>
<dbReference type="CDD" id="cd09274">
    <property type="entry name" value="RNase_HI_RT_Ty3"/>
    <property type="match status" value="1"/>
</dbReference>